<dbReference type="AlphaFoldDB" id="A0A9W6V514"/>
<protein>
    <submittedName>
        <fullName evidence="10">Cytochrome P450</fullName>
    </submittedName>
</protein>
<feature type="compositionally biased region" description="Low complexity" evidence="8">
    <location>
        <begin position="1"/>
        <end position="19"/>
    </location>
</feature>
<dbReference type="RefSeq" id="WP_285738339.1">
    <property type="nucleotide sequence ID" value="NZ_BSSA01000019.1"/>
</dbReference>
<evidence type="ECO:0000256" key="1">
    <source>
        <dbReference type="ARBA" id="ARBA00010617"/>
    </source>
</evidence>
<feature type="region of interest" description="Disordered" evidence="8">
    <location>
        <begin position="1"/>
        <end position="37"/>
    </location>
</feature>
<dbReference type="Gene3D" id="1.10.630.10">
    <property type="entry name" value="Cytochrome P450"/>
    <property type="match status" value="1"/>
</dbReference>
<evidence type="ECO:0000313" key="10">
    <source>
        <dbReference type="EMBL" id="GLW72650.1"/>
    </source>
</evidence>
<dbReference type="Proteomes" id="UP001165041">
    <property type="component" value="Unassembled WGS sequence"/>
</dbReference>
<dbReference type="EMBL" id="BSSA01000019">
    <property type="protein sequence ID" value="GLW72650.1"/>
    <property type="molecule type" value="Genomic_DNA"/>
</dbReference>
<evidence type="ECO:0000256" key="6">
    <source>
        <dbReference type="ARBA" id="ARBA00023033"/>
    </source>
</evidence>
<evidence type="ECO:0000259" key="9">
    <source>
        <dbReference type="PROSITE" id="PS50862"/>
    </source>
</evidence>
<accession>A0A9W6V514</accession>
<name>A0A9W6V514_9ACTN</name>
<dbReference type="GO" id="GO:0004497">
    <property type="term" value="F:monooxygenase activity"/>
    <property type="evidence" value="ECO:0007669"/>
    <property type="project" value="UniProtKB-KW"/>
</dbReference>
<evidence type="ECO:0000256" key="3">
    <source>
        <dbReference type="ARBA" id="ARBA00022723"/>
    </source>
</evidence>
<dbReference type="InterPro" id="IPR017972">
    <property type="entry name" value="Cyt_P450_CS"/>
</dbReference>
<reference evidence="10" key="1">
    <citation type="submission" date="2023-02" db="EMBL/GenBank/DDBJ databases">
        <title>Kitasatospora phosalacinea NBRC 14627.</title>
        <authorList>
            <person name="Ichikawa N."/>
            <person name="Sato H."/>
            <person name="Tonouchi N."/>
        </authorList>
    </citation>
    <scope>NUCLEOTIDE SEQUENCE</scope>
    <source>
        <strain evidence="10">NBRC 14627</strain>
    </source>
</reference>
<dbReference type="PANTHER" id="PTHR46696:SF1">
    <property type="entry name" value="CYTOCHROME P450 YJIB-RELATED"/>
    <property type="match status" value="1"/>
</dbReference>
<feature type="domain" description="Aminoacyl-transfer RNA synthetases class-II family profile" evidence="9">
    <location>
        <begin position="152"/>
        <end position="391"/>
    </location>
</feature>
<dbReference type="PROSITE" id="PS00086">
    <property type="entry name" value="CYTOCHROME_P450"/>
    <property type="match status" value="1"/>
</dbReference>
<dbReference type="FunFam" id="1.10.630.10:FF:000018">
    <property type="entry name" value="Cytochrome P450 monooxygenase"/>
    <property type="match status" value="1"/>
</dbReference>
<sequence length="420" mass="44876">MTAGTTASTTVSSTVSTAPAPLPAFPMPRTDPLDPPPALAELRRSGQALTRVRLWDGSTSWLAARHADVRAVLHSPHFSSDTSREGFPKATAAAAALAAGGGGTRWLVRMDPPDHTVIRRMIGKEFTAGRVAAMRPMVERITHELLDGLLARPERSADLLAALGLPLPATVICLILGVPAEDREFFQDKTYTAMSANASPEEVGGAFGELLEYLDALVREKEARPTDDLLGRLVVDQVRPGALSHEDLLGIARLLLIAGHDTTANMVGLTGLSLALHPEQAARLRADPTLVPGAVEELLRYHSVGNHGLSRIATADVEIGGQLVRAGEGVLLSLNSANRDAAVFERPDELDLSRAAPQHLAFGAGIHRCLGVPLAVLELEVVLEALVRRLPGLRLAVPLEELSFRHDMLTYGVRALPVTW</sequence>
<evidence type="ECO:0000256" key="7">
    <source>
        <dbReference type="RuleBase" id="RU000461"/>
    </source>
</evidence>
<evidence type="ECO:0000256" key="2">
    <source>
        <dbReference type="ARBA" id="ARBA00022617"/>
    </source>
</evidence>
<keyword evidence="5 7" id="KW-0408">Iron</keyword>
<dbReference type="PRINTS" id="PR00359">
    <property type="entry name" value="BP450"/>
</dbReference>
<organism evidence="10 11">
    <name type="scientific">Kitasatospora phosalacinea</name>
    <dbReference type="NCBI Taxonomy" id="2065"/>
    <lineage>
        <taxon>Bacteria</taxon>
        <taxon>Bacillati</taxon>
        <taxon>Actinomycetota</taxon>
        <taxon>Actinomycetes</taxon>
        <taxon>Kitasatosporales</taxon>
        <taxon>Streptomycetaceae</taxon>
        <taxon>Kitasatospora</taxon>
    </lineage>
</organism>
<comment type="caution">
    <text evidence="10">The sequence shown here is derived from an EMBL/GenBank/DDBJ whole genome shotgun (WGS) entry which is preliminary data.</text>
</comment>
<comment type="similarity">
    <text evidence="1 7">Belongs to the cytochrome P450 family.</text>
</comment>
<dbReference type="PROSITE" id="PS50862">
    <property type="entry name" value="AA_TRNA_LIGASE_II"/>
    <property type="match status" value="1"/>
</dbReference>
<dbReference type="SUPFAM" id="SSF48264">
    <property type="entry name" value="Cytochrome P450"/>
    <property type="match status" value="1"/>
</dbReference>
<dbReference type="InterPro" id="IPR006195">
    <property type="entry name" value="aa-tRNA-synth_II"/>
</dbReference>
<dbReference type="InterPro" id="IPR001128">
    <property type="entry name" value="Cyt_P450"/>
</dbReference>
<evidence type="ECO:0000256" key="8">
    <source>
        <dbReference type="SAM" id="MobiDB-lite"/>
    </source>
</evidence>
<keyword evidence="4 7" id="KW-0560">Oxidoreductase</keyword>
<dbReference type="GO" id="GO:0016705">
    <property type="term" value="F:oxidoreductase activity, acting on paired donors, with incorporation or reduction of molecular oxygen"/>
    <property type="evidence" value="ECO:0007669"/>
    <property type="project" value="InterPro"/>
</dbReference>
<proteinExistence type="inferred from homology"/>
<dbReference type="InterPro" id="IPR002397">
    <property type="entry name" value="Cyt_P450_B"/>
</dbReference>
<keyword evidence="6 7" id="KW-0503">Monooxygenase</keyword>
<keyword evidence="2 7" id="KW-0349">Heme</keyword>
<evidence type="ECO:0000256" key="5">
    <source>
        <dbReference type="ARBA" id="ARBA00023004"/>
    </source>
</evidence>
<dbReference type="GO" id="GO:0020037">
    <property type="term" value="F:heme binding"/>
    <property type="evidence" value="ECO:0007669"/>
    <property type="project" value="InterPro"/>
</dbReference>
<dbReference type="InterPro" id="IPR036396">
    <property type="entry name" value="Cyt_P450_sf"/>
</dbReference>
<dbReference type="Pfam" id="PF00067">
    <property type="entry name" value="p450"/>
    <property type="match status" value="1"/>
</dbReference>
<gene>
    <name evidence="10" type="ORF">Kpho02_49490</name>
</gene>
<dbReference type="PRINTS" id="PR00385">
    <property type="entry name" value="P450"/>
</dbReference>
<dbReference type="PANTHER" id="PTHR46696">
    <property type="entry name" value="P450, PUTATIVE (EUROFUNG)-RELATED"/>
    <property type="match status" value="1"/>
</dbReference>
<keyword evidence="3 7" id="KW-0479">Metal-binding</keyword>
<evidence type="ECO:0000256" key="4">
    <source>
        <dbReference type="ARBA" id="ARBA00023002"/>
    </source>
</evidence>
<dbReference type="CDD" id="cd11030">
    <property type="entry name" value="CYP105-like"/>
    <property type="match status" value="1"/>
</dbReference>
<dbReference type="GO" id="GO:0005506">
    <property type="term" value="F:iron ion binding"/>
    <property type="evidence" value="ECO:0007669"/>
    <property type="project" value="InterPro"/>
</dbReference>
<evidence type="ECO:0000313" key="11">
    <source>
        <dbReference type="Proteomes" id="UP001165041"/>
    </source>
</evidence>